<accession>A0ABY4PKJ9</accession>
<sequence length="548" mass="65136">MKKENVETLLVIGNGADLYCGLKSSFEDYLNKKEDYKKQLVKFIEFYKENIIEKVGSYDMYDNNESSVYLDHYRYIYPVFIDKIDNEIMSNNYDFKIKLTELGKKSVINDKSIFGNNSFDLDNLNFWDILLINGLKKENPNWYDVELTIKKFLVPQKEEKESAAMLFDSLMKKVKIDKEKIVFKRPFPDETVNELRDLDPKYIGNYFDNHDLLVIFVIAMRYFGLESYDNIYDFLFEELNKFENSFEKYIIKAVDKRNKEDPIDDIFGKRLYDRLNYNLFSMLSCGDNVNVLDFNYTKPSISDFKNKDVTMEIPLEKDKDKDKDKDKVIAKDKFKRFSSMKPFNIIHTRNIHGNIKSKSRYMKSSIILGIDANYYNEISKEGLKIFNENITLKENIDEFTKARRIMDFSGIDSKNEYNTILDEEIKKIRFFGHSLGSADYSYFQAIFDYYDIYNNPISLEFVYSIHYDEFDVQLMDSKDYVRLNAKQIKKQNDKIFKMINDYGKTLDNINHGNNLLQKMITEGRLRVINIDDLIPTYNADEFIKKYRK</sequence>
<evidence type="ECO:0000313" key="1">
    <source>
        <dbReference type="EMBL" id="UQS85831.1"/>
    </source>
</evidence>
<dbReference type="RefSeq" id="WP_249511795.1">
    <property type="nucleotide sequence ID" value="NZ_CP093364.1"/>
</dbReference>
<evidence type="ECO:0000313" key="2">
    <source>
        <dbReference type="Proteomes" id="UP000831859"/>
    </source>
</evidence>
<dbReference type="Proteomes" id="UP000831859">
    <property type="component" value="Plasmid p2unnamed"/>
</dbReference>
<keyword evidence="1" id="KW-0614">Plasmid</keyword>
<geneLocation type="plasmid" evidence="1 2">
    <name>p2unnamed</name>
</geneLocation>
<proteinExistence type="predicted"/>
<gene>
    <name evidence="1" type="ORF">MOO46_07780</name>
</gene>
<evidence type="ECO:0008006" key="3">
    <source>
        <dbReference type="Google" id="ProtNLM"/>
    </source>
</evidence>
<dbReference type="EMBL" id="CP093364">
    <property type="protein sequence ID" value="UQS85831.1"/>
    <property type="molecule type" value="Genomic_DNA"/>
</dbReference>
<reference evidence="1 2" key="1">
    <citation type="journal article" date="2022" name="Int. J. Syst. Evol. Microbiol.">
        <title>Apilactobacillus apisilvae sp. nov., Nicolia spurrieriana gen. nov. sp. nov., Bombilactobacillus folatiphilus sp. nov. and Bombilactobacillus thymidiniphilus sp. nov., four new lactic acid bacterial isolates from stingless bees Tetragonula carbonaria and Austroplebeia australis.</title>
        <authorList>
            <person name="Oliphant S.A."/>
            <person name="Watson-Haigh N.S."/>
            <person name="Sumby K.M."/>
            <person name="Gardner J."/>
            <person name="Groom S."/>
            <person name="Jiranek V."/>
        </authorList>
    </citation>
    <scope>NUCLEOTIDE SEQUENCE [LARGE SCALE GENOMIC DNA]</scope>
    <source>
        <strain evidence="1 2">SG5_A10</strain>
    </source>
</reference>
<name>A0ABY4PKJ9_9LACO</name>
<protein>
    <recommendedName>
        <fullName evidence="3">Bacteriophage abortive infection AbiH</fullName>
    </recommendedName>
</protein>
<organism evidence="1 2">
    <name type="scientific">Apilactobacillus apisilvae</name>
    <dbReference type="NCBI Taxonomy" id="2923364"/>
    <lineage>
        <taxon>Bacteria</taxon>
        <taxon>Bacillati</taxon>
        <taxon>Bacillota</taxon>
        <taxon>Bacilli</taxon>
        <taxon>Lactobacillales</taxon>
        <taxon>Lactobacillaceae</taxon>
        <taxon>Apilactobacillus</taxon>
    </lineage>
</organism>
<keyword evidence="2" id="KW-1185">Reference proteome</keyword>